<reference evidence="1 2" key="1">
    <citation type="submission" date="2023-10" db="EMBL/GenBank/DDBJ databases">
        <title>The genome sequence of Streptomyces sp. HUAS YS2.</title>
        <authorList>
            <person name="Mo P."/>
        </authorList>
    </citation>
    <scope>NUCLEOTIDE SEQUENCE [LARGE SCALE GENOMIC DNA]</scope>
    <source>
        <strain evidence="1 2">HUAS YS2</strain>
    </source>
</reference>
<name>A0ABZ0LXJ6_9ACTN</name>
<evidence type="ECO:0000313" key="1">
    <source>
        <dbReference type="EMBL" id="WOX23533.1"/>
    </source>
</evidence>
<accession>A0ABZ0LXJ6</accession>
<protein>
    <submittedName>
        <fullName evidence="1">DUF2993 domain-containing protein</fullName>
    </submittedName>
</protein>
<dbReference type="EMBL" id="CP137573">
    <property type="protein sequence ID" value="WOX23533.1"/>
    <property type="molecule type" value="Genomic_DNA"/>
</dbReference>
<dbReference type="RefSeq" id="WP_318105426.1">
    <property type="nucleotide sequence ID" value="NZ_CP137573.1"/>
</dbReference>
<keyword evidence="2" id="KW-1185">Reference proteome</keyword>
<dbReference type="Proteomes" id="UP001301731">
    <property type="component" value="Chromosome"/>
</dbReference>
<organism evidence="1 2">
    <name type="scientific">Streptomyces solicathayae</name>
    <dbReference type="NCBI Taxonomy" id="3081768"/>
    <lineage>
        <taxon>Bacteria</taxon>
        <taxon>Bacillati</taxon>
        <taxon>Actinomycetota</taxon>
        <taxon>Actinomycetes</taxon>
        <taxon>Kitasatosporales</taxon>
        <taxon>Streptomycetaceae</taxon>
        <taxon>Streptomyces</taxon>
    </lineage>
</organism>
<proteinExistence type="predicted"/>
<dbReference type="InterPro" id="IPR021373">
    <property type="entry name" value="DUF2993"/>
</dbReference>
<evidence type="ECO:0000313" key="2">
    <source>
        <dbReference type="Proteomes" id="UP001301731"/>
    </source>
</evidence>
<sequence length="231" mass="24217">MRALRVVLIVAVLLIGALVGADRLAVAYVESEAADRVMLGPVRAGSTEVDIKGFPFLTQVADRRFDQVDVVVTGMETQAGKRKIRISELSVALHDVTVDGDWAGGKARSLTGTALVSYGDLTKAADSNVSVAYGGNGKVKVTGSFKLPLIGRTVTRSVVSTVTLVDGNTIRVRADEVPGEGIPGLEDLVRSRTDFERSIGDLPAGMKLERIEARADGVAIAVTGTNVALTG</sequence>
<gene>
    <name evidence="1" type="ORF">R2D22_19960</name>
</gene>
<dbReference type="Pfam" id="PF11209">
    <property type="entry name" value="LmeA"/>
    <property type="match status" value="1"/>
</dbReference>